<feature type="compositionally biased region" description="Polar residues" evidence="2">
    <location>
        <begin position="257"/>
        <end position="274"/>
    </location>
</feature>
<keyword evidence="5" id="KW-1185">Reference proteome</keyword>
<dbReference type="EMBL" id="CAMAPF010000991">
    <property type="protein sequence ID" value="CAH9135779.1"/>
    <property type="molecule type" value="Genomic_DNA"/>
</dbReference>
<organism evidence="4 5">
    <name type="scientific">Cuscuta epithymum</name>
    <dbReference type="NCBI Taxonomy" id="186058"/>
    <lineage>
        <taxon>Eukaryota</taxon>
        <taxon>Viridiplantae</taxon>
        <taxon>Streptophyta</taxon>
        <taxon>Embryophyta</taxon>
        <taxon>Tracheophyta</taxon>
        <taxon>Spermatophyta</taxon>
        <taxon>Magnoliopsida</taxon>
        <taxon>eudicotyledons</taxon>
        <taxon>Gunneridae</taxon>
        <taxon>Pentapetalae</taxon>
        <taxon>asterids</taxon>
        <taxon>lamiids</taxon>
        <taxon>Solanales</taxon>
        <taxon>Convolvulaceae</taxon>
        <taxon>Cuscuteae</taxon>
        <taxon>Cuscuta</taxon>
        <taxon>Cuscuta subgen. Cuscuta</taxon>
    </lineage>
</organism>
<comment type="caution">
    <text evidence="4">The sequence shown here is derived from an EMBL/GenBank/DDBJ whole genome shotgun (WGS) entry which is preliminary data.</text>
</comment>
<keyword evidence="3" id="KW-0472">Membrane</keyword>
<feature type="region of interest" description="Disordered" evidence="2">
    <location>
        <begin position="253"/>
        <end position="278"/>
    </location>
</feature>
<gene>
    <name evidence="4" type="ORF">CEPIT_LOCUS34781</name>
</gene>
<feature type="region of interest" description="Disordered" evidence="2">
    <location>
        <begin position="1"/>
        <end position="20"/>
    </location>
</feature>
<feature type="region of interest" description="Disordered" evidence="2">
    <location>
        <begin position="197"/>
        <end position="220"/>
    </location>
</feature>
<accession>A0AAV0FK29</accession>
<proteinExistence type="predicted"/>
<protein>
    <submittedName>
        <fullName evidence="4">Uncharacterized protein</fullName>
    </submittedName>
</protein>
<feature type="compositionally biased region" description="Basic and acidic residues" evidence="2">
    <location>
        <begin position="1"/>
        <end position="10"/>
    </location>
</feature>
<evidence type="ECO:0000313" key="5">
    <source>
        <dbReference type="Proteomes" id="UP001152523"/>
    </source>
</evidence>
<evidence type="ECO:0000256" key="3">
    <source>
        <dbReference type="SAM" id="Phobius"/>
    </source>
</evidence>
<sequence length="335" mass="37291">MDERRGDELSSYHSDAPLRTPLSCYLLPSSTSSSSSVLSMESLVNEKSPPPTIQFPVSHLISSAERRRQDDEEWKGLDEMDFFADHTKDNNVVISDSKEGLHRQEPDLDFSINTRLGLHTANNANDHSMVEDRLPPADCEENNMSELEVVKADLERISSENQALKKMLHQVTDNYSNLHKQMITLMQQQKNDNGKLLIQQDNNNNNNSNNDSSGNGERRKLRPRQFVDLCLATGTSNEADETYNNHLPRAVERACRSSASGEDSPEKGSSSSGWGANKVVPTLEESGCDQAAATEATMRKARVCVRARSDSPMIGLVVLTAPVLLLAMPFFWDQI</sequence>
<evidence type="ECO:0000313" key="4">
    <source>
        <dbReference type="EMBL" id="CAH9135779.1"/>
    </source>
</evidence>
<keyword evidence="3" id="KW-1133">Transmembrane helix</keyword>
<evidence type="ECO:0000256" key="2">
    <source>
        <dbReference type="SAM" id="MobiDB-lite"/>
    </source>
</evidence>
<dbReference type="GO" id="GO:0003700">
    <property type="term" value="F:DNA-binding transcription factor activity"/>
    <property type="evidence" value="ECO:0007669"/>
    <property type="project" value="InterPro"/>
</dbReference>
<name>A0AAV0FK29_9ASTE</name>
<dbReference type="PANTHER" id="PTHR31429">
    <property type="entry name" value="WRKY TRANSCRIPTION FACTOR 36-RELATED"/>
    <property type="match status" value="1"/>
</dbReference>
<feature type="transmembrane region" description="Helical" evidence="3">
    <location>
        <begin position="313"/>
        <end position="332"/>
    </location>
</feature>
<evidence type="ECO:0000256" key="1">
    <source>
        <dbReference type="SAM" id="Coils"/>
    </source>
</evidence>
<keyword evidence="1" id="KW-0175">Coiled coil</keyword>
<feature type="compositionally biased region" description="Low complexity" evidence="2">
    <location>
        <begin position="201"/>
        <end position="215"/>
    </location>
</feature>
<reference evidence="4" key="1">
    <citation type="submission" date="2022-07" db="EMBL/GenBank/DDBJ databases">
        <authorList>
            <person name="Macas J."/>
            <person name="Novak P."/>
            <person name="Neumann P."/>
        </authorList>
    </citation>
    <scope>NUCLEOTIDE SEQUENCE</scope>
</reference>
<dbReference type="InterPro" id="IPR044810">
    <property type="entry name" value="WRKY_plant"/>
</dbReference>
<dbReference type="AlphaFoldDB" id="A0AAV0FK29"/>
<keyword evidence="3" id="KW-0812">Transmembrane</keyword>
<dbReference type="Proteomes" id="UP001152523">
    <property type="component" value="Unassembled WGS sequence"/>
</dbReference>
<dbReference type="PANTHER" id="PTHR31429:SF50">
    <property type="entry name" value="WRKY DOMAIN-CONTAINING PROTEIN"/>
    <property type="match status" value="1"/>
</dbReference>
<feature type="coiled-coil region" evidence="1">
    <location>
        <begin position="137"/>
        <end position="181"/>
    </location>
</feature>